<evidence type="ECO:0000259" key="5">
    <source>
        <dbReference type="PROSITE" id="PS51078"/>
    </source>
</evidence>
<keyword evidence="2" id="KW-0238">DNA-binding</keyword>
<dbReference type="InterPro" id="IPR050707">
    <property type="entry name" value="HTH_MetabolicPath_Reg"/>
</dbReference>
<dbReference type="Gene3D" id="3.30.450.40">
    <property type="match status" value="1"/>
</dbReference>
<evidence type="ECO:0000313" key="6">
    <source>
        <dbReference type="EMBL" id="QIE54063.1"/>
    </source>
</evidence>
<dbReference type="InterPro" id="IPR005471">
    <property type="entry name" value="Tscrpt_reg_IclR_N"/>
</dbReference>
<dbReference type="EMBL" id="CP049056">
    <property type="protein sequence ID" value="QIE54063.1"/>
    <property type="molecule type" value="Genomic_DNA"/>
</dbReference>
<name>A0A7L5BTH8_9RHOB</name>
<dbReference type="PANTHER" id="PTHR30136:SF24">
    <property type="entry name" value="HTH-TYPE TRANSCRIPTIONAL REPRESSOR ALLR"/>
    <property type="match status" value="1"/>
</dbReference>
<dbReference type="KEGG" id="hdh:G5B40_00565"/>
<dbReference type="SUPFAM" id="SSF46785">
    <property type="entry name" value="Winged helix' DNA-binding domain"/>
    <property type="match status" value="1"/>
</dbReference>
<evidence type="ECO:0000256" key="2">
    <source>
        <dbReference type="ARBA" id="ARBA00023125"/>
    </source>
</evidence>
<dbReference type="PROSITE" id="PS51077">
    <property type="entry name" value="HTH_ICLR"/>
    <property type="match status" value="1"/>
</dbReference>
<evidence type="ECO:0000259" key="4">
    <source>
        <dbReference type="PROSITE" id="PS51077"/>
    </source>
</evidence>
<evidence type="ECO:0000256" key="1">
    <source>
        <dbReference type="ARBA" id="ARBA00023015"/>
    </source>
</evidence>
<feature type="domain" description="HTH iclR-type" evidence="4">
    <location>
        <begin position="2"/>
        <end position="63"/>
    </location>
</feature>
<dbReference type="GO" id="GO:0045892">
    <property type="term" value="P:negative regulation of DNA-templated transcription"/>
    <property type="evidence" value="ECO:0007669"/>
    <property type="project" value="TreeGrafter"/>
</dbReference>
<dbReference type="GO" id="GO:0003700">
    <property type="term" value="F:DNA-binding transcription factor activity"/>
    <property type="evidence" value="ECO:0007669"/>
    <property type="project" value="TreeGrafter"/>
</dbReference>
<dbReference type="Gene3D" id="1.10.10.10">
    <property type="entry name" value="Winged helix-like DNA-binding domain superfamily/Winged helix DNA-binding domain"/>
    <property type="match status" value="1"/>
</dbReference>
<protein>
    <submittedName>
        <fullName evidence="6">Helix-turn-helix domain-containing protein</fullName>
    </submittedName>
</protein>
<dbReference type="SMART" id="SM00346">
    <property type="entry name" value="HTH_ICLR"/>
    <property type="match status" value="1"/>
</dbReference>
<dbReference type="RefSeq" id="WP_165093715.1">
    <property type="nucleotide sequence ID" value="NZ_CP049056.1"/>
</dbReference>
<organism evidence="6 7">
    <name type="scientific">Pikeienuella piscinae</name>
    <dbReference type="NCBI Taxonomy" id="2748098"/>
    <lineage>
        <taxon>Bacteria</taxon>
        <taxon>Pseudomonadati</taxon>
        <taxon>Pseudomonadota</taxon>
        <taxon>Alphaproteobacteria</taxon>
        <taxon>Rhodobacterales</taxon>
        <taxon>Paracoccaceae</taxon>
        <taxon>Pikeienuella</taxon>
    </lineage>
</organism>
<keyword evidence="3" id="KW-0804">Transcription</keyword>
<dbReference type="Proteomes" id="UP000503336">
    <property type="component" value="Chromosome"/>
</dbReference>
<keyword evidence="1" id="KW-0805">Transcription regulation</keyword>
<sequence length="221" mass="22917">MLQTLDRGLETLEFVSRNPEGVTVAALAAHLGVHRAIAYRIVATLEARALVARPSGGRVRLGGGVAALAARFEPQLRAVAQPRLAALAKDTGATSFLTVAQGAECVVIAVAEPEHGAFRVGYRLGGRHSIHAGAAGIAILSGRPEQPTDPEAVRCARRDGFSVTRGELQTGAVGVASPLRRPGAGEAAVEACVGVVAMEDLDVERAALLTRRCARSFSSVN</sequence>
<dbReference type="Pfam" id="PF01614">
    <property type="entry name" value="IclR_C"/>
    <property type="match status" value="1"/>
</dbReference>
<accession>A0A7L5BTH8</accession>
<dbReference type="PROSITE" id="PS51078">
    <property type="entry name" value="ICLR_ED"/>
    <property type="match status" value="1"/>
</dbReference>
<dbReference type="AlphaFoldDB" id="A0A7L5BTH8"/>
<dbReference type="Pfam" id="PF09339">
    <property type="entry name" value="HTH_IclR"/>
    <property type="match status" value="1"/>
</dbReference>
<dbReference type="PANTHER" id="PTHR30136">
    <property type="entry name" value="HELIX-TURN-HELIX TRANSCRIPTIONAL REGULATOR, ICLR FAMILY"/>
    <property type="match status" value="1"/>
</dbReference>
<dbReference type="InterPro" id="IPR036390">
    <property type="entry name" value="WH_DNA-bd_sf"/>
</dbReference>
<evidence type="ECO:0000256" key="3">
    <source>
        <dbReference type="ARBA" id="ARBA00023163"/>
    </source>
</evidence>
<reference evidence="6 7" key="1">
    <citation type="submission" date="2020-02" db="EMBL/GenBank/DDBJ databases">
        <title>complete genome sequence of Rhodobacteraceae bacterium.</title>
        <authorList>
            <person name="Park J."/>
            <person name="Kim Y.-S."/>
            <person name="Kim K.-H."/>
        </authorList>
    </citation>
    <scope>NUCLEOTIDE SEQUENCE [LARGE SCALE GENOMIC DNA]</scope>
    <source>
        <strain evidence="6 7">RR4-56</strain>
    </source>
</reference>
<keyword evidence="7" id="KW-1185">Reference proteome</keyword>
<dbReference type="InterPro" id="IPR036388">
    <property type="entry name" value="WH-like_DNA-bd_sf"/>
</dbReference>
<dbReference type="InterPro" id="IPR029016">
    <property type="entry name" value="GAF-like_dom_sf"/>
</dbReference>
<evidence type="ECO:0000313" key="7">
    <source>
        <dbReference type="Proteomes" id="UP000503336"/>
    </source>
</evidence>
<proteinExistence type="predicted"/>
<dbReference type="GO" id="GO:0003677">
    <property type="term" value="F:DNA binding"/>
    <property type="evidence" value="ECO:0007669"/>
    <property type="project" value="UniProtKB-KW"/>
</dbReference>
<dbReference type="InterPro" id="IPR014757">
    <property type="entry name" value="Tscrpt_reg_IclR_C"/>
</dbReference>
<dbReference type="SUPFAM" id="SSF55781">
    <property type="entry name" value="GAF domain-like"/>
    <property type="match status" value="1"/>
</dbReference>
<gene>
    <name evidence="6" type="ORF">G5B40_00565</name>
</gene>
<feature type="domain" description="IclR-ED" evidence="5">
    <location>
        <begin position="57"/>
        <end position="221"/>
    </location>
</feature>